<gene>
    <name evidence="5" type="ORF">UFOPK2289_00463</name>
    <name evidence="6" type="ORF">UFOPK2822_01206</name>
    <name evidence="7" type="ORF">UFOPK3346_00827</name>
    <name evidence="8" type="ORF">UFOPK3670_00867</name>
    <name evidence="9" type="ORF">UFOPK4308_00914</name>
</gene>
<dbReference type="EMBL" id="CAFBQL010000005">
    <property type="protein sequence ID" value="CAB5059367.1"/>
    <property type="molecule type" value="Genomic_DNA"/>
</dbReference>
<evidence type="ECO:0000259" key="4">
    <source>
        <dbReference type="PROSITE" id="PS50932"/>
    </source>
</evidence>
<name>A0A6J6UB90_9ZZZZ</name>
<dbReference type="PANTHER" id="PTHR30146:SF109">
    <property type="entry name" value="HTH-TYPE TRANSCRIPTIONAL REGULATOR GALS"/>
    <property type="match status" value="1"/>
</dbReference>
<evidence type="ECO:0000313" key="7">
    <source>
        <dbReference type="EMBL" id="CAB4867419.1"/>
    </source>
</evidence>
<accession>A0A6J6UB90</accession>
<dbReference type="PROSITE" id="PS00356">
    <property type="entry name" value="HTH_LACI_1"/>
    <property type="match status" value="1"/>
</dbReference>
<dbReference type="InterPro" id="IPR046335">
    <property type="entry name" value="LacI/GalR-like_sensor"/>
</dbReference>
<evidence type="ECO:0000313" key="6">
    <source>
        <dbReference type="EMBL" id="CAB4757070.1"/>
    </source>
</evidence>
<dbReference type="InterPro" id="IPR028082">
    <property type="entry name" value="Peripla_BP_I"/>
</dbReference>
<dbReference type="Pfam" id="PF13377">
    <property type="entry name" value="Peripla_BP_3"/>
    <property type="match status" value="1"/>
</dbReference>
<sequence>MAGIKDVAAHAGVSAATVSRALRGMHHVNDHTRQKIVEAAAALGYEIDRGKIAPSSARTKAVGIVAPYIASWYFAQVINGAEQELREHGFDLLLYNFSHMKGRERLFQHKLLKGRVDALIVISLPPTEEEFESMLALEIPLALVGMHHVNCTSVAIDDVAASRTATQHLVNQGHKQIALMSGRPDDPFDLSVTRDRRLGFMQVLAENKLEWVPNREVHGDFTMHGAARAMDELLARPDRPTAIFCESDEMAIGAMQAVRRHGLKVPDDISIVGFDGHEMAEFSDLTTIEQPVSLMGEMAARSIIEQLRKPGTTQKSLTLATTLIVRNSTRRITT</sequence>
<dbReference type="Pfam" id="PF00356">
    <property type="entry name" value="LacI"/>
    <property type="match status" value="1"/>
</dbReference>
<dbReference type="PROSITE" id="PS50932">
    <property type="entry name" value="HTH_LACI_2"/>
    <property type="match status" value="1"/>
</dbReference>
<dbReference type="AlphaFoldDB" id="A0A6J6UB90"/>
<evidence type="ECO:0000256" key="3">
    <source>
        <dbReference type="ARBA" id="ARBA00023163"/>
    </source>
</evidence>
<dbReference type="Gene3D" id="1.10.260.40">
    <property type="entry name" value="lambda repressor-like DNA-binding domains"/>
    <property type="match status" value="1"/>
</dbReference>
<dbReference type="GO" id="GO:0000976">
    <property type="term" value="F:transcription cis-regulatory region binding"/>
    <property type="evidence" value="ECO:0007669"/>
    <property type="project" value="TreeGrafter"/>
</dbReference>
<dbReference type="EMBL" id="CAFBMV010000005">
    <property type="protein sequence ID" value="CAB4924283.1"/>
    <property type="molecule type" value="Genomic_DNA"/>
</dbReference>
<dbReference type="InterPro" id="IPR010982">
    <property type="entry name" value="Lambda_DNA-bd_dom_sf"/>
</dbReference>
<dbReference type="EMBL" id="CAEZWT010000008">
    <property type="protein sequence ID" value="CAB4660376.1"/>
    <property type="molecule type" value="Genomic_DNA"/>
</dbReference>
<keyword evidence="3" id="KW-0804">Transcription</keyword>
<evidence type="ECO:0000313" key="9">
    <source>
        <dbReference type="EMBL" id="CAB5059367.1"/>
    </source>
</evidence>
<feature type="domain" description="HTH lacI-type" evidence="4">
    <location>
        <begin position="2"/>
        <end position="58"/>
    </location>
</feature>
<dbReference type="CDD" id="cd06267">
    <property type="entry name" value="PBP1_LacI_sugar_binding-like"/>
    <property type="match status" value="1"/>
</dbReference>
<dbReference type="SUPFAM" id="SSF47413">
    <property type="entry name" value="lambda repressor-like DNA-binding domains"/>
    <property type="match status" value="1"/>
</dbReference>
<dbReference type="InterPro" id="IPR000843">
    <property type="entry name" value="HTH_LacI"/>
</dbReference>
<evidence type="ECO:0000256" key="2">
    <source>
        <dbReference type="ARBA" id="ARBA00023125"/>
    </source>
</evidence>
<dbReference type="Gene3D" id="3.40.50.2300">
    <property type="match status" value="2"/>
</dbReference>
<reference evidence="6" key="1">
    <citation type="submission" date="2020-05" db="EMBL/GenBank/DDBJ databases">
        <authorList>
            <person name="Chiriac C."/>
            <person name="Salcher M."/>
            <person name="Ghai R."/>
            <person name="Kavagutti S V."/>
        </authorList>
    </citation>
    <scope>NUCLEOTIDE SEQUENCE</scope>
</reference>
<proteinExistence type="predicted"/>
<dbReference type="EMBL" id="CAFBLE010000005">
    <property type="protein sequence ID" value="CAB4867419.1"/>
    <property type="molecule type" value="Genomic_DNA"/>
</dbReference>
<dbReference type="PANTHER" id="PTHR30146">
    <property type="entry name" value="LACI-RELATED TRANSCRIPTIONAL REPRESSOR"/>
    <property type="match status" value="1"/>
</dbReference>
<dbReference type="EMBL" id="CAEZZC010000018">
    <property type="protein sequence ID" value="CAB4757070.1"/>
    <property type="molecule type" value="Genomic_DNA"/>
</dbReference>
<evidence type="ECO:0000313" key="5">
    <source>
        <dbReference type="EMBL" id="CAB4660376.1"/>
    </source>
</evidence>
<evidence type="ECO:0000313" key="8">
    <source>
        <dbReference type="EMBL" id="CAB4924283.1"/>
    </source>
</evidence>
<dbReference type="GO" id="GO:0003700">
    <property type="term" value="F:DNA-binding transcription factor activity"/>
    <property type="evidence" value="ECO:0007669"/>
    <property type="project" value="TreeGrafter"/>
</dbReference>
<protein>
    <submittedName>
        <fullName evidence="6">Unannotated protein</fullName>
    </submittedName>
</protein>
<keyword evidence="1" id="KW-0805">Transcription regulation</keyword>
<dbReference type="CDD" id="cd01392">
    <property type="entry name" value="HTH_LacI"/>
    <property type="match status" value="1"/>
</dbReference>
<dbReference type="SMART" id="SM00354">
    <property type="entry name" value="HTH_LACI"/>
    <property type="match status" value="1"/>
</dbReference>
<keyword evidence="2" id="KW-0238">DNA-binding</keyword>
<dbReference type="SUPFAM" id="SSF53822">
    <property type="entry name" value="Periplasmic binding protein-like I"/>
    <property type="match status" value="1"/>
</dbReference>
<organism evidence="6">
    <name type="scientific">freshwater metagenome</name>
    <dbReference type="NCBI Taxonomy" id="449393"/>
    <lineage>
        <taxon>unclassified sequences</taxon>
        <taxon>metagenomes</taxon>
        <taxon>ecological metagenomes</taxon>
    </lineage>
</organism>
<evidence type="ECO:0000256" key="1">
    <source>
        <dbReference type="ARBA" id="ARBA00023015"/>
    </source>
</evidence>